<reference evidence="1" key="2">
    <citation type="journal article" date="2015" name="Data Brief">
        <title>Shoot transcriptome of the giant reed, Arundo donax.</title>
        <authorList>
            <person name="Barrero R.A."/>
            <person name="Guerrero F.D."/>
            <person name="Moolhuijzen P."/>
            <person name="Goolsby J.A."/>
            <person name="Tidwell J."/>
            <person name="Bellgard S.E."/>
            <person name="Bellgard M.I."/>
        </authorList>
    </citation>
    <scope>NUCLEOTIDE SEQUENCE</scope>
    <source>
        <tissue evidence="1">Shoot tissue taken approximately 20 cm above the soil surface</tissue>
    </source>
</reference>
<dbReference type="AlphaFoldDB" id="A0A0A9BXK2"/>
<name>A0A0A9BXK2_ARUDO</name>
<evidence type="ECO:0000313" key="1">
    <source>
        <dbReference type="EMBL" id="JAD68764.1"/>
    </source>
</evidence>
<proteinExistence type="predicted"/>
<organism evidence="1">
    <name type="scientific">Arundo donax</name>
    <name type="common">Giant reed</name>
    <name type="synonym">Donax arundinaceus</name>
    <dbReference type="NCBI Taxonomy" id="35708"/>
    <lineage>
        <taxon>Eukaryota</taxon>
        <taxon>Viridiplantae</taxon>
        <taxon>Streptophyta</taxon>
        <taxon>Embryophyta</taxon>
        <taxon>Tracheophyta</taxon>
        <taxon>Spermatophyta</taxon>
        <taxon>Magnoliopsida</taxon>
        <taxon>Liliopsida</taxon>
        <taxon>Poales</taxon>
        <taxon>Poaceae</taxon>
        <taxon>PACMAD clade</taxon>
        <taxon>Arundinoideae</taxon>
        <taxon>Arundineae</taxon>
        <taxon>Arundo</taxon>
    </lineage>
</organism>
<reference evidence="1" key="1">
    <citation type="submission" date="2014-09" db="EMBL/GenBank/DDBJ databases">
        <authorList>
            <person name="Magalhaes I.L.F."/>
            <person name="Oliveira U."/>
            <person name="Santos F.R."/>
            <person name="Vidigal T.H.D.A."/>
            <person name="Brescovit A.D."/>
            <person name="Santos A.J."/>
        </authorList>
    </citation>
    <scope>NUCLEOTIDE SEQUENCE</scope>
    <source>
        <tissue evidence="1">Shoot tissue taken approximately 20 cm above the soil surface</tissue>
    </source>
</reference>
<accession>A0A0A9BXK2</accession>
<protein>
    <submittedName>
        <fullName evidence="1">Uncharacterized protein</fullName>
    </submittedName>
</protein>
<dbReference type="EMBL" id="GBRH01229131">
    <property type="protein sequence ID" value="JAD68764.1"/>
    <property type="molecule type" value="Transcribed_RNA"/>
</dbReference>
<sequence>MLLAFEVACTVGTPAGTDHTVDIAACKGCIQGTAAGSTVSIGAAAAGTTAQLLKSGEQ</sequence>